<dbReference type="PROSITE" id="PS50010">
    <property type="entry name" value="DH_2"/>
    <property type="match status" value="1"/>
</dbReference>
<dbReference type="GO" id="GO:0008270">
    <property type="term" value="F:zinc ion binding"/>
    <property type="evidence" value="ECO:0007669"/>
    <property type="project" value="UniProtKB-KW"/>
</dbReference>
<dbReference type="InterPro" id="IPR035899">
    <property type="entry name" value="DBL_dom_sf"/>
</dbReference>
<dbReference type="Gene3D" id="1.20.900.10">
    <property type="entry name" value="Dbl homology (DH) domain"/>
    <property type="match status" value="1"/>
</dbReference>
<dbReference type="WBParaSite" id="jg1549">
    <property type="protein sequence ID" value="jg1549"/>
    <property type="gene ID" value="jg1549"/>
</dbReference>
<organism evidence="3 4">
    <name type="scientific">Ditylenchus dipsaci</name>
    <dbReference type="NCBI Taxonomy" id="166011"/>
    <lineage>
        <taxon>Eukaryota</taxon>
        <taxon>Metazoa</taxon>
        <taxon>Ecdysozoa</taxon>
        <taxon>Nematoda</taxon>
        <taxon>Chromadorea</taxon>
        <taxon>Rhabditida</taxon>
        <taxon>Tylenchina</taxon>
        <taxon>Tylenchomorpha</taxon>
        <taxon>Sphaerularioidea</taxon>
        <taxon>Anguinidae</taxon>
        <taxon>Anguininae</taxon>
        <taxon>Ditylenchus</taxon>
    </lineage>
</organism>
<dbReference type="Proteomes" id="UP000887574">
    <property type="component" value="Unplaced"/>
</dbReference>
<evidence type="ECO:0000256" key="1">
    <source>
        <dbReference type="ARBA" id="ARBA00022771"/>
    </source>
</evidence>
<name>A0A915D552_9BILA</name>
<keyword evidence="1" id="KW-0862">Zinc</keyword>
<reference evidence="4" key="1">
    <citation type="submission" date="2022-11" db="UniProtKB">
        <authorList>
            <consortium name="WormBaseParasite"/>
        </authorList>
    </citation>
    <scope>IDENTIFICATION</scope>
</reference>
<dbReference type="SUPFAM" id="SSF48065">
    <property type="entry name" value="DBL homology domain (DH-domain)"/>
    <property type="match status" value="1"/>
</dbReference>
<dbReference type="InterPro" id="IPR000219">
    <property type="entry name" value="DH_dom"/>
</dbReference>
<keyword evidence="1" id="KW-0863">Zinc-finger</keyword>
<keyword evidence="3" id="KW-1185">Reference proteome</keyword>
<accession>A0A915D552</accession>
<feature type="domain" description="DH" evidence="2">
    <location>
        <begin position="1"/>
        <end position="109"/>
    </location>
</feature>
<evidence type="ECO:0000259" key="2">
    <source>
        <dbReference type="PROSITE" id="PS50010"/>
    </source>
</evidence>
<sequence>MKQLIPDVLDSLLDFHLRILRRMRDRLEESKVVRTIGDIILEEFEDGDFKTAAINAYTTFCLAREESYRVYSKYMERIHGFKEFFSRLTKYPILMEQIAKYENGTNKES</sequence>
<keyword evidence="1" id="KW-0479">Metal-binding</keyword>
<evidence type="ECO:0000313" key="3">
    <source>
        <dbReference type="Proteomes" id="UP000887574"/>
    </source>
</evidence>
<dbReference type="PANTHER" id="PTHR13944">
    <property type="entry name" value="AGAP007712-PA"/>
    <property type="match status" value="1"/>
</dbReference>
<dbReference type="GO" id="GO:0005085">
    <property type="term" value="F:guanyl-nucleotide exchange factor activity"/>
    <property type="evidence" value="ECO:0007669"/>
    <property type="project" value="InterPro"/>
</dbReference>
<dbReference type="GO" id="GO:0035023">
    <property type="term" value="P:regulation of Rho protein signal transduction"/>
    <property type="evidence" value="ECO:0007669"/>
    <property type="project" value="TreeGrafter"/>
</dbReference>
<protein>
    <submittedName>
        <fullName evidence="4">DH domain-containing protein</fullName>
    </submittedName>
</protein>
<proteinExistence type="predicted"/>
<dbReference type="InterPro" id="IPR051632">
    <property type="entry name" value="Rho_GEF"/>
</dbReference>
<evidence type="ECO:0000313" key="4">
    <source>
        <dbReference type="WBParaSite" id="jg1549"/>
    </source>
</evidence>
<dbReference type="AlphaFoldDB" id="A0A915D552"/>
<dbReference type="PANTHER" id="PTHR13944:SF21">
    <property type="entry name" value="CYSTS, ISOFORM C"/>
    <property type="match status" value="1"/>
</dbReference>